<dbReference type="Pfam" id="PF14559">
    <property type="entry name" value="TPR_19"/>
    <property type="match status" value="1"/>
</dbReference>
<keyword evidence="1 2" id="KW-0808">Transferase</keyword>
<evidence type="ECO:0000313" key="2">
    <source>
        <dbReference type="EMBL" id="AGG87317.1"/>
    </source>
</evidence>
<dbReference type="SUPFAM" id="SSF48452">
    <property type="entry name" value="TPR-like"/>
    <property type="match status" value="1"/>
</dbReference>
<gene>
    <name evidence="2" type="ORF">R2APBS1_0137</name>
</gene>
<dbReference type="InterPro" id="IPR026634">
    <property type="entry name" value="TPST-like"/>
</dbReference>
<dbReference type="HOGENOM" id="CLU_017034_1_0_6"/>
<dbReference type="SUPFAM" id="SSF52540">
    <property type="entry name" value="P-loop containing nucleoside triphosphate hydrolases"/>
    <property type="match status" value="1"/>
</dbReference>
<dbReference type="EMBL" id="CP003470">
    <property type="protein sequence ID" value="AGG87317.1"/>
    <property type="molecule type" value="Genomic_DNA"/>
</dbReference>
<dbReference type="Gene3D" id="1.25.40.10">
    <property type="entry name" value="Tetratricopeptide repeat domain"/>
    <property type="match status" value="2"/>
</dbReference>
<evidence type="ECO:0000313" key="3">
    <source>
        <dbReference type="Proteomes" id="UP000011859"/>
    </source>
</evidence>
<dbReference type="eggNOG" id="COG0457">
    <property type="taxonomic scope" value="Bacteria"/>
</dbReference>
<dbReference type="Pfam" id="PF13469">
    <property type="entry name" value="Sulfotransfer_3"/>
    <property type="match status" value="1"/>
</dbReference>
<dbReference type="Proteomes" id="UP000011859">
    <property type="component" value="Chromosome"/>
</dbReference>
<accession>M4NC20</accession>
<dbReference type="RefSeq" id="WP_015446450.1">
    <property type="nucleotide sequence ID" value="NZ_CP088918.1"/>
</dbReference>
<organism evidence="2 3">
    <name type="scientific">Rhodanobacter denitrificans</name>
    <dbReference type="NCBI Taxonomy" id="666685"/>
    <lineage>
        <taxon>Bacteria</taxon>
        <taxon>Pseudomonadati</taxon>
        <taxon>Pseudomonadota</taxon>
        <taxon>Gammaproteobacteria</taxon>
        <taxon>Lysobacterales</taxon>
        <taxon>Rhodanobacteraceae</taxon>
        <taxon>Rhodanobacter</taxon>
    </lineage>
</organism>
<dbReference type="InterPro" id="IPR027417">
    <property type="entry name" value="P-loop_NTPase"/>
</dbReference>
<reference evidence="2 3" key="1">
    <citation type="submission" date="2012-04" db="EMBL/GenBank/DDBJ databases">
        <title>Complete genome of Rhodanobacter sp. 2APBS1.</title>
        <authorList>
            <consortium name="US DOE Joint Genome Institute"/>
            <person name="Huntemann M."/>
            <person name="Wei C.-L."/>
            <person name="Han J."/>
            <person name="Detter J.C."/>
            <person name="Han C."/>
            <person name="Tapia R."/>
            <person name="Munk A.C.C."/>
            <person name="Chen A."/>
            <person name="Krypides N."/>
            <person name="Mavromatis K."/>
            <person name="Markowitz V."/>
            <person name="Szeto E."/>
            <person name="Ivanova N."/>
            <person name="Mikhailova N."/>
            <person name="Ovchinnikova G."/>
            <person name="Pagani I."/>
            <person name="Pati A."/>
            <person name="Goodwin L."/>
            <person name="Peters L."/>
            <person name="Pitluck S."/>
            <person name="Woyke T."/>
            <person name="Prakash O."/>
            <person name="Elkins J."/>
            <person name="Brown S."/>
            <person name="Palumbo A."/>
            <person name="Hemme C."/>
            <person name="Zhou J."/>
            <person name="Watson D."/>
            <person name="Jardine P."/>
            <person name="Kostka J."/>
            <person name="Green S."/>
        </authorList>
    </citation>
    <scope>NUCLEOTIDE SEQUENCE [LARGE SCALE GENOMIC DNA]</scope>
    <source>
        <strain evidence="2 3">2APBS1</strain>
    </source>
</reference>
<name>M4NC20_9GAMM</name>
<dbReference type="KEGG" id="rhd:R2APBS1_0137"/>
<evidence type="ECO:0000256" key="1">
    <source>
        <dbReference type="ARBA" id="ARBA00022679"/>
    </source>
</evidence>
<dbReference type="AlphaFoldDB" id="M4NC20"/>
<protein>
    <submittedName>
        <fullName evidence="2">Sulfotransferase family protein</fullName>
    </submittedName>
</protein>
<dbReference type="PANTHER" id="PTHR12788">
    <property type="entry name" value="PROTEIN-TYROSINE SULFOTRANSFERASE 2"/>
    <property type="match status" value="1"/>
</dbReference>
<dbReference type="PANTHER" id="PTHR12788:SF10">
    <property type="entry name" value="PROTEIN-TYROSINE SULFOTRANSFERASE"/>
    <property type="match status" value="1"/>
</dbReference>
<dbReference type="Gene3D" id="3.40.50.300">
    <property type="entry name" value="P-loop containing nucleotide triphosphate hydrolases"/>
    <property type="match status" value="1"/>
</dbReference>
<dbReference type="STRING" id="666685.R2APBS1_0137"/>
<proteinExistence type="predicted"/>
<sequence>MREYPLPIPIVDIPMTADRLRRQAQQAMDAGQWDAAQAALESLAQHEPHDVSIHMALADVILRRGRMRAATRHLLQAIPLLPNDASLIAQLAWRLSTNGEIQGARACLAHLARAPNPPAEVLSEQAHLRWALGEIPVARALMDRAVALGVDTSSEYYLDAMLYQFLGRLAEAEAVLLACLRRWPRYGDAAVILANLRRQTPEANHLELFRESLGRISAASTDGRDKFARAEFESAIFKVHDDCGRHDEAWSALARSNALMYDINPYDAQAEAALTDALVGIPESLAAAVTDAAAEFAGPMPIFIVGMPRSGSTLLDQMLSSHSQVISAGEIPDFQHQLHWMADVAPRSAQGMQKAIERSAGMDFAELGARYLQQTQWRAHGHRFYIDKLPINVRMVPFIRRALPRAPILHLAREPMDVCYSNLKVMFGKASPYCYDQQALAHYYGQYVRLTNHWRASMPGAMLEVSYAALVNEPEATMRRVLHHCGLAMEEACLHPEHNPAPVATPSSVQVREPVHSRNLGQWRRYAKQLEPLRLALAEQGVGVG</sequence>
<keyword evidence="3" id="KW-1185">Reference proteome</keyword>
<dbReference type="GO" id="GO:0008476">
    <property type="term" value="F:protein-tyrosine sulfotransferase activity"/>
    <property type="evidence" value="ECO:0007669"/>
    <property type="project" value="InterPro"/>
</dbReference>
<dbReference type="InterPro" id="IPR011990">
    <property type="entry name" value="TPR-like_helical_dom_sf"/>
</dbReference>